<dbReference type="EMBL" id="JAPMKU010000002">
    <property type="protein sequence ID" value="MCX7468181.1"/>
    <property type="molecule type" value="Genomic_DNA"/>
</dbReference>
<evidence type="ECO:0000313" key="5">
    <source>
        <dbReference type="EMBL" id="MCX7468181.1"/>
    </source>
</evidence>
<dbReference type="Pfam" id="PF00668">
    <property type="entry name" value="Condensation"/>
    <property type="match status" value="1"/>
</dbReference>
<dbReference type="Gene3D" id="3.30.300.30">
    <property type="match status" value="2"/>
</dbReference>
<dbReference type="CDD" id="cd05930">
    <property type="entry name" value="A_NRPS"/>
    <property type="match status" value="1"/>
</dbReference>
<comment type="cofactor">
    <cofactor evidence="1">
        <name>pantetheine 4'-phosphate</name>
        <dbReference type="ChEBI" id="CHEBI:47942"/>
    </cofactor>
</comment>
<accession>A0A9Q4C8B7</accession>
<dbReference type="SUPFAM" id="SSF52777">
    <property type="entry name" value="CoA-dependent acyltransferases"/>
    <property type="match status" value="2"/>
</dbReference>
<dbReference type="GO" id="GO:0003824">
    <property type="term" value="F:catalytic activity"/>
    <property type="evidence" value="ECO:0007669"/>
    <property type="project" value="InterPro"/>
</dbReference>
<dbReference type="InterPro" id="IPR036736">
    <property type="entry name" value="ACP-like_sf"/>
</dbReference>
<keyword evidence="3" id="KW-0597">Phosphoprotein</keyword>
<dbReference type="PROSITE" id="PS50075">
    <property type="entry name" value="CARRIER"/>
    <property type="match status" value="2"/>
</dbReference>
<dbReference type="Gene3D" id="1.10.1200.10">
    <property type="entry name" value="ACP-like"/>
    <property type="match status" value="2"/>
</dbReference>
<dbReference type="Pfam" id="PF00501">
    <property type="entry name" value="AMP-binding"/>
    <property type="match status" value="2"/>
</dbReference>
<dbReference type="InterPro" id="IPR042099">
    <property type="entry name" value="ANL_N_sf"/>
</dbReference>
<dbReference type="Pfam" id="PF13193">
    <property type="entry name" value="AMP-binding_C"/>
    <property type="match status" value="1"/>
</dbReference>
<dbReference type="Gene3D" id="3.30.559.30">
    <property type="entry name" value="Nonribosomal peptide synthetase, condensation domain"/>
    <property type="match status" value="1"/>
</dbReference>
<dbReference type="SUPFAM" id="SSF56801">
    <property type="entry name" value="Acetyl-CoA synthetase-like"/>
    <property type="match status" value="2"/>
</dbReference>
<dbReference type="InterPro" id="IPR000873">
    <property type="entry name" value="AMP-dep_synth/lig_dom"/>
</dbReference>
<dbReference type="SMART" id="SM00823">
    <property type="entry name" value="PKS_PP"/>
    <property type="match status" value="2"/>
</dbReference>
<proteinExistence type="predicted"/>
<dbReference type="GO" id="GO:0044550">
    <property type="term" value="P:secondary metabolite biosynthetic process"/>
    <property type="evidence" value="ECO:0007669"/>
    <property type="project" value="TreeGrafter"/>
</dbReference>
<protein>
    <submittedName>
        <fullName evidence="5">Amino acid adenylation domain-containing protein</fullName>
    </submittedName>
</protein>
<dbReference type="Gene3D" id="3.30.559.10">
    <property type="entry name" value="Chloramphenicol acetyltransferase-like domain"/>
    <property type="match status" value="1"/>
</dbReference>
<dbReference type="InterPro" id="IPR020845">
    <property type="entry name" value="AMP-binding_CS"/>
</dbReference>
<reference evidence="5" key="1">
    <citation type="submission" date="2022-11" db="EMBL/GenBank/DDBJ databases">
        <title>Corynebacterium sp. isolated from Penguins.</title>
        <authorList>
            <person name="Sedlar K."/>
            <person name="Svec P."/>
        </authorList>
    </citation>
    <scope>NUCLEOTIDE SEQUENCE</scope>
    <source>
        <strain evidence="5">P7374</strain>
    </source>
</reference>
<dbReference type="Gene3D" id="3.40.50.12780">
    <property type="entry name" value="N-terminal domain of ligase-like"/>
    <property type="match status" value="2"/>
</dbReference>
<dbReference type="GO" id="GO:0031177">
    <property type="term" value="F:phosphopantetheine binding"/>
    <property type="evidence" value="ECO:0007669"/>
    <property type="project" value="InterPro"/>
</dbReference>
<organism evidence="5 6">
    <name type="scientific">Corynebacterium pygosceleis</name>
    <dbReference type="NCBI Taxonomy" id="2800406"/>
    <lineage>
        <taxon>Bacteria</taxon>
        <taxon>Bacillati</taxon>
        <taxon>Actinomycetota</taxon>
        <taxon>Actinomycetes</taxon>
        <taxon>Mycobacteriales</taxon>
        <taxon>Corynebacteriaceae</taxon>
        <taxon>Corynebacterium</taxon>
    </lineage>
</organism>
<dbReference type="PANTHER" id="PTHR45527:SF1">
    <property type="entry name" value="FATTY ACID SYNTHASE"/>
    <property type="match status" value="1"/>
</dbReference>
<dbReference type="SUPFAM" id="SSF47336">
    <property type="entry name" value="ACP-like"/>
    <property type="match status" value="2"/>
</dbReference>
<evidence type="ECO:0000256" key="2">
    <source>
        <dbReference type="ARBA" id="ARBA00022450"/>
    </source>
</evidence>
<dbReference type="InterPro" id="IPR020806">
    <property type="entry name" value="PKS_PP-bd"/>
</dbReference>
<dbReference type="GO" id="GO:0005737">
    <property type="term" value="C:cytoplasm"/>
    <property type="evidence" value="ECO:0007669"/>
    <property type="project" value="TreeGrafter"/>
</dbReference>
<name>A0A9Q4C8B7_9CORY</name>
<dbReference type="InterPro" id="IPR023213">
    <property type="entry name" value="CAT-like_dom_sf"/>
</dbReference>
<dbReference type="InterPro" id="IPR001242">
    <property type="entry name" value="Condensation_dom"/>
</dbReference>
<dbReference type="PANTHER" id="PTHR45527">
    <property type="entry name" value="NONRIBOSOMAL PEPTIDE SYNTHETASE"/>
    <property type="match status" value="1"/>
</dbReference>
<evidence type="ECO:0000259" key="4">
    <source>
        <dbReference type="PROSITE" id="PS50075"/>
    </source>
</evidence>
<dbReference type="RefSeq" id="WP_248167801.1">
    <property type="nucleotide sequence ID" value="NZ_JALNJA010000002.1"/>
</dbReference>
<dbReference type="Proteomes" id="UP001071478">
    <property type="component" value="Unassembled WGS sequence"/>
</dbReference>
<feature type="domain" description="Carrier" evidence="4">
    <location>
        <begin position="1747"/>
        <end position="1824"/>
    </location>
</feature>
<evidence type="ECO:0000256" key="3">
    <source>
        <dbReference type="ARBA" id="ARBA00022553"/>
    </source>
</evidence>
<dbReference type="PROSITE" id="PS00455">
    <property type="entry name" value="AMP_BINDING"/>
    <property type="match status" value="2"/>
</dbReference>
<gene>
    <name evidence="5" type="ORF">OS129_04695</name>
</gene>
<dbReference type="InterPro" id="IPR025110">
    <property type="entry name" value="AMP-bd_C"/>
</dbReference>
<comment type="caution">
    <text evidence="5">The sequence shown here is derived from an EMBL/GenBank/DDBJ whole genome shotgun (WGS) entry which is preliminary data.</text>
</comment>
<evidence type="ECO:0000256" key="1">
    <source>
        <dbReference type="ARBA" id="ARBA00001957"/>
    </source>
</evidence>
<feature type="domain" description="Carrier" evidence="4">
    <location>
        <begin position="710"/>
        <end position="784"/>
    </location>
</feature>
<dbReference type="InterPro" id="IPR009081">
    <property type="entry name" value="PP-bd_ACP"/>
</dbReference>
<sequence length="1840" mass="197106">MTVAQVSRYEARMCGADPTEIISRAETRGLRTVDAACSAETVALCEEITVVQCDGDTLRIVTPGAGGASAAREVAWALTGQSVPEPDRYGDSSPVRFPDKLSVPVGCHELPESLADILGLFTPGPLADYRCRDVQPVGGPAIAPSRFIMPAPDGLRTVTDTGDPANAHPLLLWPDGDGWHLDFAVDVFDRCDMDKLVAALGAGDPADVVERTPGGTVNTLIVGALESGGGRPAVRCGNEELSCGELNLEVGRLAGQLEHAGVKRGSVVGVHLPRSIQSVAVILAVLRRGAAYCPLDPSLPTARLRTYAQKAGIDAVVTEDPHRWDLPCVVPDNEWEDFSPGQVEVCGGDLFAVLFTSGSTGSPKAVGQTVLSMTRLAEWHVSRSLRHRGGVVAQYTTLNFDVSIQEMIAALVTGSVLDIVPDTLRADGEGLVAWLRERHVTEFFCPQVMLQEICRVATASDRPLTGLRHMYQAGEPLVMNTWIRDFLVAHPATTLHNHYGPTETHVVCEFSLCCGDYGDGPVPLGRPTTPGAVLVLGPDLSVLPPGNTGELYVRAPHTARGYTGQPSATATTFLPDPVRPGERIYRTGDIVELDEKGCLHFVGRVDDQVKIRGHRVEPGEITACALAVPGVRNAAVLVVETPAHEKQLQLVVSGNPENLQDAVCRRLSTDLPDYMIPATVTVVDDIPRTSTGKVDRSALLENAGDGTDRRPEQRETDAISLAWESVLGVHPGQDDDFFALGGSSLSAVFLSRELSTALCTPVSVRDIHDHPVFSDLSALLRLRREEKGGTQTLFGALTRDPGGRYEPFPLLDQQQAYIIGRDPEFDGGNVACHLYLEYTGASGSLDHRRLEDSLNRVVGSHPALRTVFDTADMTQRVLRDPGRVTIPITRGREADGREVRRKLSHSQHDFARFPLFEVEACDDGDTYTLCVSIDALIADAHSVRRIMTDWEKAYRGEPLTAGDGQGATFRDYVRNYLEWREGAGAETVAAAARYWNRRLASLPAAPALPLAATGPGDPHFENLRYTVDTDAWGSVKDAAALHGVTPNAALLAIYSAALAEYSDSGHFMINVPTMGRDCTDTAVQDIVGEFASFILLDVDVRDVSCIAELAVRIQKRLSADLANTAVSGVEVLRKLQHHRGSFSAPVAPVVFTSELGVADDMGSLFDGALTQSFAVSQTPQVWFDLLVSEENGSLLLRADVLQGQFEEGVSDNVFAGVVRGVRSLTERAAWLAPLYRTVGTAAALARGYGGRPGAVEDLVEPIFTHPGDGVAVIAPDRRVSRNELAGRSARISDLVGGHAADDGPVAVAVGDAADTVAAIYGVLASGRPYLPVDPDCPVSRAAKMFTAAGISALITDRRDLMDLCPAPVIDASGTSASRSAVPTVVESGNRCGAVLFTSGSTGTPKAVPVPVSGMRLCVSETLRLIGIGPEDRSLALSRNHHDLSFFDLFVVQAAGGSVVVPPRRPDPEEWARLAVEHRVTCICAVPAAVDMLLDGAAATGADLSGLRIVMTGGDRVPEQLVERLREAAPEVRVFSIGGPCETTGWNIVYEVPAEGPPPGWDGVPYGRPLPGTYYRIVDSSGRDRPDGAVGEMVVAGPGVMEDYLGDCPGARFTTDPRTGMRWYHTGDLGSWKDGLIRFVGRADRQLEIRGNRVEPAEIEAVCKDVDGVLDAVVVPLRSGAEVVGTVVFITGDADVTDVGNELQQALLPAVRPRGVHKLDCFPVNRAGKIDHAQLEKAAADTFVREDGDTDPLTELICDIWAEQLQIDSAPPHLSFFDLGGDSLTGFRLIATLREFFGDGVPVSVRDVMGGLSPRHLVDLMRASPEKREYEHLADLYRSTV</sequence>
<dbReference type="Pfam" id="PF00550">
    <property type="entry name" value="PP-binding"/>
    <property type="match status" value="2"/>
</dbReference>
<dbReference type="GO" id="GO:0008610">
    <property type="term" value="P:lipid biosynthetic process"/>
    <property type="evidence" value="ECO:0007669"/>
    <property type="project" value="UniProtKB-ARBA"/>
</dbReference>
<dbReference type="NCBIfam" id="TIGR01733">
    <property type="entry name" value="AA-adenyl-dom"/>
    <property type="match status" value="1"/>
</dbReference>
<dbReference type="InterPro" id="IPR045851">
    <property type="entry name" value="AMP-bd_C_sf"/>
</dbReference>
<dbReference type="GO" id="GO:0043041">
    <property type="term" value="P:amino acid activation for nonribosomal peptide biosynthetic process"/>
    <property type="evidence" value="ECO:0007669"/>
    <property type="project" value="TreeGrafter"/>
</dbReference>
<evidence type="ECO:0000313" key="6">
    <source>
        <dbReference type="Proteomes" id="UP001071478"/>
    </source>
</evidence>
<keyword evidence="2" id="KW-0596">Phosphopantetheine</keyword>
<dbReference type="InterPro" id="IPR010071">
    <property type="entry name" value="AA_adenyl_dom"/>
</dbReference>